<organism evidence="1">
    <name type="scientific">marine sediment metagenome</name>
    <dbReference type="NCBI Taxonomy" id="412755"/>
    <lineage>
        <taxon>unclassified sequences</taxon>
        <taxon>metagenomes</taxon>
        <taxon>ecological metagenomes</taxon>
    </lineage>
</organism>
<accession>A0A0F9LRV9</accession>
<dbReference type="EMBL" id="LAZR01011807">
    <property type="protein sequence ID" value="KKM58978.1"/>
    <property type="molecule type" value="Genomic_DNA"/>
</dbReference>
<gene>
    <name evidence="1" type="ORF">LCGC14_1548760</name>
</gene>
<proteinExistence type="predicted"/>
<name>A0A0F9LRV9_9ZZZZ</name>
<reference evidence="1" key="1">
    <citation type="journal article" date="2015" name="Nature">
        <title>Complex archaea that bridge the gap between prokaryotes and eukaryotes.</title>
        <authorList>
            <person name="Spang A."/>
            <person name="Saw J.H."/>
            <person name="Jorgensen S.L."/>
            <person name="Zaremba-Niedzwiedzka K."/>
            <person name="Martijn J."/>
            <person name="Lind A.E."/>
            <person name="van Eijk R."/>
            <person name="Schleper C."/>
            <person name="Guy L."/>
            <person name="Ettema T.J."/>
        </authorList>
    </citation>
    <scope>NUCLEOTIDE SEQUENCE</scope>
</reference>
<evidence type="ECO:0000313" key="1">
    <source>
        <dbReference type="EMBL" id="KKM58978.1"/>
    </source>
</evidence>
<dbReference type="AlphaFoldDB" id="A0A0F9LRV9"/>
<comment type="caution">
    <text evidence="1">The sequence shown here is derived from an EMBL/GenBank/DDBJ whole genome shotgun (WGS) entry which is preliminary data.</text>
</comment>
<protein>
    <submittedName>
        <fullName evidence="1">Uncharacterized protein</fullName>
    </submittedName>
</protein>
<sequence length="708" mass="83392">MDERNENKGINFSKENYFNGKSSCGLLGHKNKFRTNFDSPIDSCYDLNINLDQNDNQGEIQRYRCGYDYSVVSHTVLDLFRKKRITDFSFTFEDRNLWFFVEKGLKKYCNSVEARIEKDFDWDRNNRLCYFFLTHLIKEDVNNLLSTHGKIQYQWWGFTYKLVDSRTQDYQVGYSTEPDFRRYYRYLNAVFKKSKHYFTNGKKQIYGYMYQYLKDKGLENFILEYSGDGTIKWDFKKVHSSLKEVFKYEITGVFWSEGLMKQAEGEQIKVGTLREIVKIGQKQVTRKINIEEKASRAEIEAISDKYNIPEESIGNALNDSIASGKGGASSNFALPYLATYVALGYTIPKIADILQNRHGFKQHLENFESVRKELYHFIEHQFDSVSNLYSLFLTPMFHELYDEHYSMKEVSKLYSGYLNSKTQKPFNTQKFIELASKGWEPIEMIQYEPSFWHFLGSSEKFYNGTYGMADKLTSFINRKIIPELDEYKHLKTVFQKDKIVFEDLKYFLMAPGVIELLTSGVPYKEVGQHFITPLHEDGFGKHIVHRILKKVHHTTWDTMRVSINRGLLNQLIISTPEKNQTLEFLASELLLSSETVRKNYLTPYFAFKPNHKPSEIGRLQWSNLLAAQISIVGPILYQSYVWDFNAQEIIDKISFFENILDVSRWTAFLFGKIDVKFNKKYLNPRWWYDNWGVNVDSTKTNKILQELL</sequence>